<evidence type="ECO:0000313" key="1">
    <source>
        <dbReference type="EMBL" id="KKK57324.1"/>
    </source>
</evidence>
<protein>
    <submittedName>
        <fullName evidence="1">Uncharacterized protein</fullName>
    </submittedName>
</protein>
<dbReference type="AlphaFoldDB" id="A0A0F8YT88"/>
<sequence length="354" mass="41008">VYSTDSEGELILRDTPNLDAPIIAMTENYLMTSNGKLYYFDYTTFSSSDGTTLYQDDFSNPDWYLDGVSTDTMIMGMTSSFDYLTDNSTMIDYLSYMGVSTSVRSEDTYPDGFCFYDGYWWMIGRMNRMIYKYDPDWTYTGISYPYGAGGSGAYFAGDIEYYNGKWYLCGSTLYGVNKVWEYNLDWTWTGALWSVSGFPDGIHHYDGFWWVIRYWPGGGSDVRKYNDAWVYQAVSYSLTSEDGYMHDLLHYDGFWWTIGETGDNIYQYNDTWDYTGNSYDVIENIPEAFAFRSPYWYVLGFSSDTVFVYDNIFRVGKSNNKSISGYIYMQTDQTETVSLKSPTYSPIDLAINTR</sequence>
<gene>
    <name evidence="1" type="ORF">LCGC14_3055610</name>
</gene>
<name>A0A0F8YT88_9ZZZZ</name>
<comment type="caution">
    <text evidence="1">The sequence shown here is derived from an EMBL/GenBank/DDBJ whole genome shotgun (WGS) entry which is preliminary data.</text>
</comment>
<reference evidence="1" key="1">
    <citation type="journal article" date="2015" name="Nature">
        <title>Complex archaea that bridge the gap between prokaryotes and eukaryotes.</title>
        <authorList>
            <person name="Spang A."/>
            <person name="Saw J.H."/>
            <person name="Jorgensen S.L."/>
            <person name="Zaremba-Niedzwiedzka K."/>
            <person name="Martijn J."/>
            <person name="Lind A.E."/>
            <person name="van Eijk R."/>
            <person name="Schleper C."/>
            <person name="Guy L."/>
            <person name="Ettema T.J."/>
        </authorList>
    </citation>
    <scope>NUCLEOTIDE SEQUENCE</scope>
</reference>
<feature type="non-terminal residue" evidence="1">
    <location>
        <position position="1"/>
    </location>
</feature>
<feature type="non-terminal residue" evidence="1">
    <location>
        <position position="354"/>
    </location>
</feature>
<organism evidence="1">
    <name type="scientific">marine sediment metagenome</name>
    <dbReference type="NCBI Taxonomy" id="412755"/>
    <lineage>
        <taxon>unclassified sequences</taxon>
        <taxon>metagenomes</taxon>
        <taxon>ecological metagenomes</taxon>
    </lineage>
</organism>
<proteinExistence type="predicted"/>
<accession>A0A0F8YT88</accession>
<dbReference type="EMBL" id="LAZR01064541">
    <property type="protein sequence ID" value="KKK57324.1"/>
    <property type="molecule type" value="Genomic_DNA"/>
</dbReference>